<evidence type="ECO:0000256" key="1">
    <source>
        <dbReference type="SAM" id="Phobius"/>
    </source>
</evidence>
<organism evidence="2 3">
    <name type="scientific">Clunio marinus</name>
    <dbReference type="NCBI Taxonomy" id="568069"/>
    <lineage>
        <taxon>Eukaryota</taxon>
        <taxon>Metazoa</taxon>
        <taxon>Ecdysozoa</taxon>
        <taxon>Arthropoda</taxon>
        <taxon>Hexapoda</taxon>
        <taxon>Insecta</taxon>
        <taxon>Pterygota</taxon>
        <taxon>Neoptera</taxon>
        <taxon>Endopterygota</taxon>
        <taxon>Diptera</taxon>
        <taxon>Nematocera</taxon>
        <taxon>Chironomoidea</taxon>
        <taxon>Chironomidae</taxon>
        <taxon>Clunio</taxon>
    </lineage>
</organism>
<dbReference type="Proteomes" id="UP000183832">
    <property type="component" value="Unassembled WGS sequence"/>
</dbReference>
<name>A0A1J1IZU3_9DIPT</name>
<keyword evidence="1" id="KW-0472">Membrane</keyword>
<dbReference type="AlphaFoldDB" id="A0A1J1IZU3"/>
<evidence type="ECO:0000313" key="3">
    <source>
        <dbReference type="Proteomes" id="UP000183832"/>
    </source>
</evidence>
<keyword evidence="1" id="KW-1133">Transmembrane helix</keyword>
<protein>
    <submittedName>
        <fullName evidence="2">CLUMA_CG017218, isoform A</fullName>
    </submittedName>
</protein>
<keyword evidence="1" id="KW-0812">Transmembrane</keyword>
<gene>
    <name evidence="2" type="ORF">CLUMA_CG017218</name>
</gene>
<proteinExistence type="predicted"/>
<accession>A0A1J1IZU3</accession>
<dbReference type="EMBL" id="CVRI01000061">
    <property type="protein sequence ID" value="CRL04105.1"/>
    <property type="molecule type" value="Genomic_DNA"/>
</dbReference>
<keyword evidence="3" id="KW-1185">Reference proteome</keyword>
<evidence type="ECO:0000313" key="2">
    <source>
        <dbReference type="EMBL" id="CRL04105.1"/>
    </source>
</evidence>
<feature type="transmembrane region" description="Helical" evidence="1">
    <location>
        <begin position="60"/>
        <end position="86"/>
    </location>
</feature>
<sequence length="166" mass="18650">MDLLQMTYVVPSGNDFLHTFLSSRFEQSTDAKDPSTDFNKFFTDTISVSLPLFENKINKLVLVAIAFLRSFGVSISIIVTTVLITLKILGSQRKQIFSLNTPKAVNGKKLPNFSQPSVARKTFIAPKFIKLIKISTYDLILNFQSSTVLMFDDACLYYLIPLPKAL</sequence>
<reference evidence="2 3" key="1">
    <citation type="submission" date="2015-04" db="EMBL/GenBank/DDBJ databases">
        <authorList>
            <person name="Syromyatnikov M.Y."/>
            <person name="Popov V.N."/>
        </authorList>
    </citation>
    <scope>NUCLEOTIDE SEQUENCE [LARGE SCALE GENOMIC DNA]</scope>
</reference>